<dbReference type="OrthoDB" id="6133115at2759"/>
<dbReference type="InterPro" id="IPR002589">
    <property type="entry name" value="Macro_dom"/>
</dbReference>
<dbReference type="Pfam" id="PF01661">
    <property type="entry name" value="Macro"/>
    <property type="match status" value="1"/>
</dbReference>
<organism evidence="2 3">
    <name type="scientific">Thraustotheca clavata</name>
    <dbReference type="NCBI Taxonomy" id="74557"/>
    <lineage>
        <taxon>Eukaryota</taxon>
        <taxon>Sar</taxon>
        <taxon>Stramenopiles</taxon>
        <taxon>Oomycota</taxon>
        <taxon>Saprolegniomycetes</taxon>
        <taxon>Saprolegniales</taxon>
        <taxon>Achlyaceae</taxon>
        <taxon>Thraustotheca</taxon>
    </lineage>
</organism>
<comment type="caution">
    <text evidence="2">The sequence shown here is derived from an EMBL/GenBank/DDBJ whole genome shotgun (WGS) entry which is preliminary data.</text>
</comment>
<accession>A0A1W0ABX6</accession>
<feature type="domain" description="Macro" evidence="1">
    <location>
        <begin position="178"/>
        <end position="367"/>
    </location>
</feature>
<dbReference type="PANTHER" id="PTHR11106">
    <property type="entry name" value="GANGLIOSIDE INDUCED DIFFERENTIATION ASSOCIATED PROTEIN 2-RELATED"/>
    <property type="match status" value="1"/>
</dbReference>
<dbReference type="AlphaFoldDB" id="A0A1W0ABX6"/>
<reference evidence="2 3" key="1">
    <citation type="journal article" date="2014" name="Genome Biol. Evol.">
        <title>The secreted proteins of Achlya hypogyna and Thraustotheca clavata identify the ancestral oomycete secretome and reveal gene acquisitions by horizontal gene transfer.</title>
        <authorList>
            <person name="Misner I."/>
            <person name="Blouin N."/>
            <person name="Leonard G."/>
            <person name="Richards T.A."/>
            <person name="Lane C.E."/>
        </authorList>
    </citation>
    <scope>NUCLEOTIDE SEQUENCE [LARGE SCALE GENOMIC DNA]</scope>
    <source>
        <strain evidence="2 3">ATCC 34112</strain>
    </source>
</reference>
<keyword evidence="3" id="KW-1185">Reference proteome</keyword>
<evidence type="ECO:0000259" key="1">
    <source>
        <dbReference type="PROSITE" id="PS51154"/>
    </source>
</evidence>
<gene>
    <name evidence="2" type="ORF">THRCLA_00309</name>
</gene>
<protein>
    <recommendedName>
        <fullName evidence="1">Macro domain-containing protein</fullName>
    </recommendedName>
</protein>
<dbReference type="Gene3D" id="3.40.220.10">
    <property type="entry name" value="Leucine Aminopeptidase, subunit E, domain 1"/>
    <property type="match status" value="1"/>
</dbReference>
<proteinExistence type="predicted"/>
<dbReference type="Proteomes" id="UP000243217">
    <property type="component" value="Unassembled WGS sequence"/>
</dbReference>
<dbReference type="InterPro" id="IPR043472">
    <property type="entry name" value="Macro_dom-like"/>
</dbReference>
<dbReference type="SUPFAM" id="SSF52949">
    <property type="entry name" value="Macro domain-like"/>
    <property type="match status" value="1"/>
</dbReference>
<evidence type="ECO:0000313" key="2">
    <source>
        <dbReference type="EMBL" id="OQS07698.1"/>
    </source>
</evidence>
<dbReference type="SMART" id="SM00506">
    <property type="entry name" value="A1pp"/>
    <property type="match status" value="1"/>
</dbReference>
<name>A0A1W0ABX6_9STRA</name>
<dbReference type="EMBL" id="JNBS01000158">
    <property type="protein sequence ID" value="OQS07698.1"/>
    <property type="molecule type" value="Genomic_DNA"/>
</dbReference>
<sequence length="391" mass="44317">MGSEGLSTDEAGEIAMRAYRDFIKGHRWTAKVGFICYEDEVYDSFSRARDELLGHFNQGELKTIPKIPDIPDIPVHILSLSIFMNIFINPDVAFNLLQMFTLDSAVNMTLVLLCNKQLRSYGANDGLWERLVRLHFSQLRSYVPLKAFPIIPAMFNNPKWAIEEDFDKPQVSTLCKEFIETKMERSIFAGMSVFRGNIGTITHVDETPIDCFIFPTNPSLHNHHIGAAAAIFQRAGWELDVLIASEPYSRRRHYRTTEAIVTPGFSSGADYLIHCIGPYFRMPRASANLYDTYINALSEARRVDAQCVVIASISTGSLGFPIDEAGEIAMRAYRDFIKGHRWTAKVGFICYEDEVYNSFSRARDELLDHFNEGALELMPHVPALEPPQLND</sequence>
<evidence type="ECO:0000313" key="3">
    <source>
        <dbReference type="Proteomes" id="UP000243217"/>
    </source>
</evidence>
<dbReference type="PANTHER" id="PTHR11106:SF27">
    <property type="entry name" value="MACRO DOMAIN-CONTAINING PROTEIN"/>
    <property type="match status" value="1"/>
</dbReference>
<dbReference type="STRING" id="74557.A0A1W0ABX6"/>
<dbReference type="PROSITE" id="PS51154">
    <property type="entry name" value="MACRO"/>
    <property type="match status" value="1"/>
</dbReference>